<dbReference type="AlphaFoldDB" id="A0A845GFY4"/>
<dbReference type="SMART" id="SM00267">
    <property type="entry name" value="GGDEF"/>
    <property type="match status" value="1"/>
</dbReference>
<comment type="catalytic activity">
    <reaction evidence="2">
        <text>2 GTP = 3',3'-c-di-GMP + 2 diphosphate</text>
        <dbReference type="Rhea" id="RHEA:24898"/>
        <dbReference type="ChEBI" id="CHEBI:33019"/>
        <dbReference type="ChEBI" id="CHEBI:37565"/>
        <dbReference type="ChEBI" id="CHEBI:58805"/>
        <dbReference type="EC" id="2.7.7.65"/>
    </reaction>
</comment>
<dbReference type="InterPro" id="IPR029787">
    <property type="entry name" value="Nucleotide_cyclase"/>
</dbReference>
<gene>
    <name evidence="5" type="ORF">GTP90_04950</name>
</gene>
<dbReference type="GO" id="GO:0005886">
    <property type="term" value="C:plasma membrane"/>
    <property type="evidence" value="ECO:0007669"/>
    <property type="project" value="TreeGrafter"/>
</dbReference>
<evidence type="ECO:0000256" key="1">
    <source>
        <dbReference type="ARBA" id="ARBA00012528"/>
    </source>
</evidence>
<protein>
    <recommendedName>
        <fullName evidence="1">diguanylate cyclase</fullName>
        <ecNumber evidence="1">2.7.7.65</ecNumber>
    </recommendedName>
</protein>
<evidence type="ECO:0000256" key="3">
    <source>
        <dbReference type="SAM" id="Phobius"/>
    </source>
</evidence>
<dbReference type="GO" id="GO:0052621">
    <property type="term" value="F:diguanylate cyclase activity"/>
    <property type="evidence" value="ECO:0007669"/>
    <property type="project" value="UniProtKB-EC"/>
</dbReference>
<evidence type="ECO:0000259" key="4">
    <source>
        <dbReference type="PROSITE" id="PS50887"/>
    </source>
</evidence>
<evidence type="ECO:0000256" key="2">
    <source>
        <dbReference type="ARBA" id="ARBA00034247"/>
    </source>
</evidence>
<name>A0A845GFY4_9BURK</name>
<dbReference type="FunFam" id="3.30.70.270:FF:000001">
    <property type="entry name" value="Diguanylate cyclase domain protein"/>
    <property type="match status" value="1"/>
</dbReference>
<dbReference type="InterPro" id="IPR043128">
    <property type="entry name" value="Rev_trsase/Diguanyl_cyclase"/>
</dbReference>
<dbReference type="PROSITE" id="PS50887">
    <property type="entry name" value="GGDEF"/>
    <property type="match status" value="1"/>
</dbReference>
<dbReference type="SUPFAM" id="SSF55073">
    <property type="entry name" value="Nucleotide cyclase"/>
    <property type="match status" value="1"/>
</dbReference>
<comment type="caution">
    <text evidence="5">The sequence shown here is derived from an EMBL/GenBank/DDBJ whole genome shotgun (WGS) entry which is preliminary data.</text>
</comment>
<feature type="transmembrane region" description="Helical" evidence="3">
    <location>
        <begin position="57"/>
        <end position="75"/>
    </location>
</feature>
<dbReference type="PANTHER" id="PTHR45138">
    <property type="entry name" value="REGULATORY COMPONENTS OF SENSORY TRANSDUCTION SYSTEM"/>
    <property type="match status" value="1"/>
</dbReference>
<dbReference type="RefSeq" id="WP_161082447.1">
    <property type="nucleotide sequence ID" value="NZ_WWCX01000003.1"/>
</dbReference>
<feature type="domain" description="GGDEF" evidence="4">
    <location>
        <begin position="229"/>
        <end position="366"/>
    </location>
</feature>
<dbReference type="PANTHER" id="PTHR45138:SF9">
    <property type="entry name" value="DIGUANYLATE CYCLASE DGCM-RELATED"/>
    <property type="match status" value="1"/>
</dbReference>
<dbReference type="Pfam" id="PF00990">
    <property type="entry name" value="GGDEF"/>
    <property type="match status" value="1"/>
</dbReference>
<keyword evidence="3" id="KW-0812">Transmembrane</keyword>
<reference evidence="5" key="1">
    <citation type="submission" date="2019-12" db="EMBL/GenBank/DDBJ databases">
        <title>Novel species isolated from a subtropical stream in China.</title>
        <authorList>
            <person name="Lu H."/>
        </authorList>
    </citation>
    <scope>NUCLEOTIDE SEQUENCE [LARGE SCALE GENOMIC DNA]</scope>
    <source>
        <strain evidence="5">FT81W</strain>
    </source>
</reference>
<dbReference type="InterPro" id="IPR048431">
    <property type="entry name" value="MASE8"/>
</dbReference>
<dbReference type="EC" id="2.7.7.65" evidence="1"/>
<evidence type="ECO:0000313" key="5">
    <source>
        <dbReference type="EMBL" id="MYM93204.1"/>
    </source>
</evidence>
<keyword evidence="3" id="KW-1133">Transmembrane helix</keyword>
<dbReference type="InterPro" id="IPR000160">
    <property type="entry name" value="GGDEF_dom"/>
</dbReference>
<evidence type="ECO:0000313" key="6">
    <source>
        <dbReference type="Proteomes" id="UP000447355"/>
    </source>
</evidence>
<dbReference type="Gene3D" id="3.30.70.270">
    <property type="match status" value="1"/>
</dbReference>
<feature type="transmembrane region" description="Helical" evidence="3">
    <location>
        <begin position="162"/>
        <end position="185"/>
    </location>
</feature>
<feature type="transmembrane region" description="Helical" evidence="3">
    <location>
        <begin position="137"/>
        <end position="156"/>
    </location>
</feature>
<feature type="transmembrane region" description="Helical" evidence="3">
    <location>
        <begin position="84"/>
        <end position="105"/>
    </location>
</feature>
<organism evidence="5 6">
    <name type="scientific">Duganella vulcania</name>
    <dbReference type="NCBI Taxonomy" id="2692166"/>
    <lineage>
        <taxon>Bacteria</taxon>
        <taxon>Pseudomonadati</taxon>
        <taxon>Pseudomonadota</taxon>
        <taxon>Betaproteobacteria</taxon>
        <taxon>Burkholderiales</taxon>
        <taxon>Oxalobacteraceae</taxon>
        <taxon>Telluria group</taxon>
        <taxon>Duganella</taxon>
    </lineage>
</organism>
<dbReference type="EMBL" id="WWCX01000003">
    <property type="protein sequence ID" value="MYM93204.1"/>
    <property type="molecule type" value="Genomic_DNA"/>
</dbReference>
<sequence>MTDATEILRHNRDSEYLQRKFLAYRPQTCLIILLTAVMGVSGWMIDFNIDPQTAPGLIWMRLCYVWLLIPAWFIWRTDSHRRAALYALIALVLAQLHDIAILRLLSGGLSTAIMSFVFYPLVVALLFLGFSLFVNWTALALVTLSPFLLASTGWLNPFPDKLYGLIIWPTSIFLACNCVAFAMGYHRRYLLERALEDASNTDPMTGVANRRHFQYLLQRETSRLLRLSQPCALLMLDIDHFKRINDNHGHPTGDRAIKALADACTLNARDVDEVARLGGEEFAIIMPGTTTEGAAHLAERIRAYVEAMHFASDDGEAIRWTVSIGIASLDHSAQASAELLGEQLIARADAALYEAKHAGRNCVRPC</sequence>
<dbReference type="Proteomes" id="UP000447355">
    <property type="component" value="Unassembled WGS sequence"/>
</dbReference>
<dbReference type="NCBIfam" id="TIGR00254">
    <property type="entry name" value="GGDEF"/>
    <property type="match status" value="1"/>
</dbReference>
<accession>A0A845GFY4</accession>
<dbReference type="InterPro" id="IPR050469">
    <property type="entry name" value="Diguanylate_Cyclase"/>
</dbReference>
<proteinExistence type="predicted"/>
<dbReference type="GO" id="GO:1902201">
    <property type="term" value="P:negative regulation of bacterial-type flagellum-dependent cell motility"/>
    <property type="evidence" value="ECO:0007669"/>
    <property type="project" value="TreeGrafter"/>
</dbReference>
<dbReference type="Pfam" id="PF20968">
    <property type="entry name" value="MASE8"/>
    <property type="match status" value="1"/>
</dbReference>
<dbReference type="CDD" id="cd01949">
    <property type="entry name" value="GGDEF"/>
    <property type="match status" value="1"/>
</dbReference>
<feature type="transmembrane region" description="Helical" evidence="3">
    <location>
        <begin position="111"/>
        <end position="130"/>
    </location>
</feature>
<dbReference type="GO" id="GO:0043709">
    <property type="term" value="P:cell adhesion involved in single-species biofilm formation"/>
    <property type="evidence" value="ECO:0007669"/>
    <property type="project" value="TreeGrafter"/>
</dbReference>
<keyword evidence="3" id="KW-0472">Membrane</keyword>
<feature type="transmembrane region" description="Helical" evidence="3">
    <location>
        <begin position="21"/>
        <end position="45"/>
    </location>
</feature>